<gene>
    <name evidence="1" type="ORF">SPIRO4BDMA_40584</name>
</gene>
<proteinExistence type="predicted"/>
<organism evidence="1">
    <name type="scientific">uncultured spirochete</name>
    <dbReference type="NCBI Taxonomy" id="156406"/>
    <lineage>
        <taxon>Bacteria</taxon>
        <taxon>Pseudomonadati</taxon>
        <taxon>Spirochaetota</taxon>
        <taxon>Spirochaetia</taxon>
        <taxon>Spirochaetales</taxon>
        <taxon>environmental samples</taxon>
    </lineage>
</organism>
<reference evidence="1" key="1">
    <citation type="submission" date="2017-02" db="EMBL/GenBank/DDBJ databases">
        <authorList>
            <person name="Regsiter A."/>
            <person name="William W."/>
        </authorList>
    </citation>
    <scope>NUCLEOTIDE SEQUENCE</scope>
    <source>
        <strain evidence="1">BdmA 4</strain>
    </source>
</reference>
<sequence length="66" mass="7168">MPKVAISSKKNVPGYFTGPIEGTELLIISKMALNGLLVRNRRLATIVSGACSVWGSVLDATFMWEE</sequence>
<name>A0A3P3XNZ7_9SPIR</name>
<dbReference type="AlphaFoldDB" id="A0A3P3XNZ7"/>
<accession>A0A3P3XNZ7</accession>
<evidence type="ECO:0000313" key="1">
    <source>
        <dbReference type="EMBL" id="SLM18012.1"/>
    </source>
</evidence>
<dbReference type="EMBL" id="FWDO01000004">
    <property type="protein sequence ID" value="SLM18012.1"/>
    <property type="molecule type" value="Genomic_DNA"/>
</dbReference>
<protein>
    <submittedName>
        <fullName evidence="1">Uncharacterized protein</fullName>
    </submittedName>
</protein>